<organism evidence="5 6">
    <name type="scientific">Methanomethylovorans hollandica (strain DSM 15978 / NBRC 107637 / DMS1)</name>
    <dbReference type="NCBI Taxonomy" id="867904"/>
    <lineage>
        <taxon>Archaea</taxon>
        <taxon>Methanobacteriati</taxon>
        <taxon>Methanobacteriota</taxon>
        <taxon>Stenosarchaea group</taxon>
        <taxon>Methanomicrobia</taxon>
        <taxon>Methanosarcinales</taxon>
        <taxon>Methanosarcinaceae</taxon>
        <taxon>Methanomethylovorans</taxon>
    </lineage>
</organism>
<keyword evidence="5" id="KW-0966">Cell projection</keyword>
<keyword evidence="5" id="KW-0969">Cilium</keyword>
<sequence precursor="true">MSGLGDKIKNIRSLLKKGGKNRSINSPFSGNSDPFSSAPPGFGLAPDISAGMSFSPGVPSPPGMPAGLSFPPKSGQVNPSGIFPLGMQSPAEKPSVDAAALEANNKKIKEIEGKIAKSEVSLSMLQKENEEVGKTVAKMDKNILELLSLYEIVSNQVNPFVGDDTGSRATLERFDKTEKRINEVGNMLVMLKNDLDSFSQRISSSGSTDSVGEKLQDMETKFDAFADAMAMMHESINNLSARTEELSDKNIIVDTSILELSETISKISLRVEDIEKNGAKTLKNQASTPTCSEHTLPENSDITGQEKFKEMNSLVRLDVIRQDPTSVVVLLNWIEFLMERVGRNNLMDALDYYVDIGWISDNVRSEIMAYARGIDYYVEKPTWRLLPEDHTKSLLFIERLCGRKIDKNMLSSIDREMSKVKHGLEELYGL</sequence>
<evidence type="ECO:0000313" key="5">
    <source>
        <dbReference type="EMBL" id="AGB48740.1"/>
    </source>
</evidence>
<reference evidence="6" key="1">
    <citation type="submission" date="2012-02" db="EMBL/GenBank/DDBJ databases">
        <title>Complete sequence of chromosome of Methanomethylovorans hollandica DSM 15978.</title>
        <authorList>
            <person name="Lucas S."/>
            <person name="Copeland A."/>
            <person name="Lapidus A."/>
            <person name="Glavina del Rio T."/>
            <person name="Dalin E."/>
            <person name="Tice H."/>
            <person name="Bruce D."/>
            <person name="Goodwin L."/>
            <person name="Pitluck S."/>
            <person name="Peters L."/>
            <person name="Mikhailova N."/>
            <person name="Held B."/>
            <person name="Kyrpides N."/>
            <person name="Mavromatis K."/>
            <person name="Ivanova N."/>
            <person name="Brettin T."/>
            <person name="Detter J.C."/>
            <person name="Han C."/>
            <person name="Larimer F."/>
            <person name="Land M."/>
            <person name="Hauser L."/>
            <person name="Markowitz V."/>
            <person name="Cheng J.-F."/>
            <person name="Hugenholtz P."/>
            <person name="Woyke T."/>
            <person name="Wu D."/>
            <person name="Spring S."/>
            <person name="Schroeder M."/>
            <person name="Brambilla E."/>
            <person name="Klenk H.-P."/>
            <person name="Eisen J.A."/>
        </authorList>
    </citation>
    <scope>NUCLEOTIDE SEQUENCE [LARGE SCALE GENOMIC DNA]</scope>
    <source>
        <strain evidence="6">DSM 15978 / NBRC 107637 / DMS1</strain>
    </source>
</reference>
<evidence type="ECO:0000256" key="3">
    <source>
        <dbReference type="SAM" id="MobiDB-lite"/>
    </source>
</evidence>
<dbReference type="InterPro" id="IPR006752">
    <property type="entry name" value="Arch_fla_DE"/>
</dbReference>
<evidence type="ECO:0000256" key="2">
    <source>
        <dbReference type="ARBA" id="ARBA00022440"/>
    </source>
</evidence>
<comment type="subcellular location">
    <subcellularLocation>
        <location evidence="1">Archaeal flagellum</location>
    </subcellularLocation>
</comment>
<feature type="domain" description="Archaeal flagella protein FlaD/E" evidence="4">
    <location>
        <begin position="315"/>
        <end position="400"/>
    </location>
</feature>
<dbReference type="STRING" id="867904.Metho_0473"/>
<accession>L0KVM6</accession>
<dbReference type="GO" id="GO:0097588">
    <property type="term" value="P:archaeal or bacterial-type flagellum-dependent cell motility"/>
    <property type="evidence" value="ECO:0007669"/>
    <property type="project" value="InterPro"/>
</dbReference>
<proteinExistence type="predicted"/>
<keyword evidence="6" id="KW-1185">Reference proteome</keyword>
<dbReference type="HOGENOM" id="CLU_640315_0_0_2"/>
<dbReference type="KEGG" id="mhz:Metho_0473"/>
<feature type="region of interest" description="Disordered" evidence="3">
    <location>
        <begin position="16"/>
        <end position="90"/>
    </location>
</feature>
<dbReference type="Pfam" id="PF04659">
    <property type="entry name" value="Arch_fla_DE"/>
    <property type="match status" value="1"/>
</dbReference>
<dbReference type="AlphaFoldDB" id="L0KVM6"/>
<evidence type="ECO:0000259" key="4">
    <source>
        <dbReference type="Pfam" id="PF04659"/>
    </source>
</evidence>
<dbReference type="GeneID" id="14407579"/>
<evidence type="ECO:0000256" key="1">
    <source>
        <dbReference type="ARBA" id="ARBA00004618"/>
    </source>
</evidence>
<dbReference type="Proteomes" id="UP000010866">
    <property type="component" value="Chromosome"/>
</dbReference>
<dbReference type="EMBL" id="CP003362">
    <property type="protein sequence ID" value="AGB48740.1"/>
    <property type="molecule type" value="Genomic_DNA"/>
</dbReference>
<dbReference type="RefSeq" id="WP_015323909.1">
    <property type="nucleotide sequence ID" value="NC_019977.1"/>
</dbReference>
<keyword evidence="5" id="KW-0282">Flagellum</keyword>
<protein>
    <submittedName>
        <fullName evidence="5">Putative archaeal flagellar protein D/E</fullName>
    </submittedName>
</protein>
<dbReference type="GO" id="GO:0097589">
    <property type="term" value="C:archaeal-type flagellum"/>
    <property type="evidence" value="ECO:0007669"/>
    <property type="project" value="UniProtKB-SubCell"/>
</dbReference>
<dbReference type="OrthoDB" id="121879at2157"/>
<dbReference type="PANTHER" id="PTHR40698:SF1">
    <property type="entry name" value="FLAGELLA-RELATED PROTEIN D-RELATED"/>
    <property type="match status" value="1"/>
</dbReference>
<evidence type="ECO:0000313" key="6">
    <source>
        <dbReference type="Proteomes" id="UP000010866"/>
    </source>
</evidence>
<keyword evidence="2" id="KW-0974">Archaeal flagellum</keyword>
<dbReference type="SUPFAM" id="SSF57997">
    <property type="entry name" value="Tropomyosin"/>
    <property type="match status" value="1"/>
</dbReference>
<dbReference type="InterPro" id="IPR009205">
    <property type="entry name" value="FlaC_arc"/>
</dbReference>
<dbReference type="InterPro" id="IPR052494">
    <property type="entry name" value="Flagella_assembly_related"/>
</dbReference>
<name>L0KVM6_METHD</name>
<dbReference type="Pfam" id="PF05377">
    <property type="entry name" value="FlaC_arch"/>
    <property type="match status" value="1"/>
</dbReference>
<feature type="compositionally biased region" description="Polar residues" evidence="3">
    <location>
        <begin position="22"/>
        <end position="35"/>
    </location>
</feature>
<gene>
    <name evidence="5" type="ordered locus">Metho_0473</name>
</gene>
<dbReference type="PANTHER" id="PTHR40698">
    <property type="entry name" value="FLAGELLA-RELATED PROTEIN E-RELATED-RELATED"/>
    <property type="match status" value="1"/>
</dbReference>